<dbReference type="AlphaFoldDB" id="A0A378TA40"/>
<dbReference type="OrthoDB" id="5241041at2"/>
<organism evidence="3 4">
    <name type="scientific">Mycolicibacterium tokaiense</name>
    <dbReference type="NCBI Taxonomy" id="39695"/>
    <lineage>
        <taxon>Bacteria</taxon>
        <taxon>Bacillati</taxon>
        <taxon>Actinomycetota</taxon>
        <taxon>Actinomycetes</taxon>
        <taxon>Mycobacteriales</taxon>
        <taxon>Mycobacteriaceae</taxon>
        <taxon>Mycolicibacterium</taxon>
    </lineage>
</organism>
<dbReference type="InterPro" id="IPR003018">
    <property type="entry name" value="GAF"/>
</dbReference>
<dbReference type="Pfam" id="PF01590">
    <property type="entry name" value="GAF"/>
    <property type="match status" value="1"/>
</dbReference>
<evidence type="ECO:0000256" key="1">
    <source>
        <dbReference type="ARBA" id="ARBA00022801"/>
    </source>
</evidence>
<dbReference type="Pfam" id="PF07228">
    <property type="entry name" value="SpoIIE"/>
    <property type="match status" value="1"/>
</dbReference>
<sequence>MSEEPTSSGIADDARQRAVDRYRVLDVPPERVFDRIAALAARAYDAPMAKVSMVDRDRIWFMGMHGLDPQARQVPLRDGLCAAVITDTIPHVMGDARTDPATADNSFVVAHDVRFYACVPITTTDGHRLGTVTVLDSRPRDADGLDLAVLHDLSAIVMEQLEWRLLSLDAVLDERKLRDTAQSDRDEAVRDRNIAERERDIIQEFATALQQTLLPPMLPEIAGLELACHYHPASARQVGGDFYDVFALGGNRWAFFIGDVEGHGVGAAVATSLIRYTLRASALHNDDPTTTLAELNRVLLRENQPRRFCTVLFGTLQPHPDGDGFLVTIATGGHPPALLVDARHGGVQPVRSRGGMLVGALASATFDVCTAHLRPGQTLLFYTDGIIEARRGENPFDESSLATYLGERADLGAGGLVADLATLIPKLEPEDDVALLAFGIRKSPV</sequence>
<name>A0A378TA40_9MYCO</name>
<dbReference type="GO" id="GO:0016791">
    <property type="term" value="F:phosphatase activity"/>
    <property type="evidence" value="ECO:0007669"/>
    <property type="project" value="TreeGrafter"/>
</dbReference>
<keyword evidence="1 3" id="KW-0378">Hydrolase</keyword>
<dbReference type="PANTHER" id="PTHR43156">
    <property type="entry name" value="STAGE II SPORULATION PROTEIN E-RELATED"/>
    <property type="match status" value="1"/>
</dbReference>
<protein>
    <submittedName>
        <fullName evidence="3">Protein phosphatase 2C domain-containing protein</fullName>
        <ecNumber evidence="3">3.1.3.3</ecNumber>
    </submittedName>
</protein>
<dbReference type="Proteomes" id="UP000254978">
    <property type="component" value="Unassembled WGS sequence"/>
</dbReference>
<dbReference type="EC" id="3.1.3.3" evidence="3"/>
<dbReference type="SMART" id="SM00331">
    <property type="entry name" value="PP2C_SIG"/>
    <property type="match status" value="1"/>
</dbReference>
<dbReference type="InterPro" id="IPR052016">
    <property type="entry name" value="Bact_Sigma-Reg"/>
</dbReference>
<evidence type="ECO:0000259" key="2">
    <source>
        <dbReference type="SMART" id="SM00331"/>
    </source>
</evidence>
<dbReference type="PANTHER" id="PTHR43156:SF2">
    <property type="entry name" value="STAGE II SPORULATION PROTEIN E"/>
    <property type="match status" value="1"/>
</dbReference>
<feature type="domain" description="PPM-type phosphatase" evidence="2">
    <location>
        <begin position="221"/>
        <end position="440"/>
    </location>
</feature>
<accession>A0A378TA40</accession>
<dbReference type="InterPro" id="IPR001932">
    <property type="entry name" value="PPM-type_phosphatase-like_dom"/>
</dbReference>
<evidence type="ECO:0000313" key="3">
    <source>
        <dbReference type="EMBL" id="STZ57007.1"/>
    </source>
</evidence>
<keyword evidence="4" id="KW-1185">Reference proteome</keyword>
<dbReference type="Gene3D" id="3.30.450.40">
    <property type="match status" value="1"/>
</dbReference>
<reference evidence="3 4" key="1">
    <citation type="submission" date="2018-06" db="EMBL/GenBank/DDBJ databases">
        <authorList>
            <consortium name="Pathogen Informatics"/>
            <person name="Doyle S."/>
        </authorList>
    </citation>
    <scope>NUCLEOTIDE SEQUENCE [LARGE SCALE GENOMIC DNA]</scope>
    <source>
        <strain evidence="3 4">NCTC10821</strain>
    </source>
</reference>
<dbReference type="InterPro" id="IPR029016">
    <property type="entry name" value="GAF-like_dom_sf"/>
</dbReference>
<dbReference type="SUPFAM" id="SSF55781">
    <property type="entry name" value="GAF domain-like"/>
    <property type="match status" value="1"/>
</dbReference>
<dbReference type="EMBL" id="UGQT01000001">
    <property type="protein sequence ID" value="STZ57007.1"/>
    <property type="molecule type" value="Genomic_DNA"/>
</dbReference>
<evidence type="ECO:0000313" key="4">
    <source>
        <dbReference type="Proteomes" id="UP000254978"/>
    </source>
</evidence>
<dbReference type="InterPro" id="IPR036457">
    <property type="entry name" value="PPM-type-like_dom_sf"/>
</dbReference>
<gene>
    <name evidence="3" type="primary">rsbU</name>
    <name evidence="3" type="ORF">NCTC10821_00500</name>
</gene>
<dbReference type="RefSeq" id="WP_115277397.1">
    <property type="nucleotide sequence ID" value="NZ_AP022600.1"/>
</dbReference>
<proteinExistence type="predicted"/>
<dbReference type="Gene3D" id="3.60.40.10">
    <property type="entry name" value="PPM-type phosphatase domain"/>
    <property type="match status" value="1"/>
</dbReference>
<dbReference type="SUPFAM" id="SSF81606">
    <property type="entry name" value="PP2C-like"/>
    <property type="match status" value="1"/>
</dbReference>